<dbReference type="InterPro" id="IPR005158">
    <property type="entry name" value="BTAD"/>
</dbReference>
<feature type="domain" description="OmpR/PhoB-type" evidence="5">
    <location>
        <begin position="14"/>
        <end position="98"/>
    </location>
</feature>
<sequence>MDFEVLGPIKVHHKGVVYLPSAPKLRQLLALFLLKANMFVSVHDCVEELWEDRPPRTVIPTLQTYVLHLRRTLAASPAVGTLDAARRVLVTGRGGYYLTLPTEALDLARFERWLRQGRDAQRCGNPVEASANFRKALDVWRGPALSDVQAGPLLLPMISALNEARIAATEQFFDAELRLGYHRDILSHVYSVAAEHPLNEKVQYQYMLALYRSGRQVQALQVYQRLREVLTSELGLEPSPAVQQLHQSILERDPLLDDSAA</sequence>
<dbReference type="CDD" id="cd15831">
    <property type="entry name" value="BTAD"/>
    <property type="match status" value="1"/>
</dbReference>
<evidence type="ECO:0000313" key="7">
    <source>
        <dbReference type="EMBL" id="TQM85188.1"/>
    </source>
</evidence>
<dbReference type="InterPro" id="IPR051677">
    <property type="entry name" value="AfsR-DnrI-RedD_regulator"/>
</dbReference>
<comment type="caution">
    <text evidence="7">The sequence shown here is derived from an EMBL/GenBank/DDBJ whole genome shotgun (WGS) entry which is preliminary data.</text>
</comment>
<evidence type="ECO:0000256" key="2">
    <source>
        <dbReference type="ARBA" id="ARBA00023015"/>
    </source>
</evidence>
<keyword evidence="8" id="KW-1185">Reference proteome</keyword>
<dbReference type="Gene3D" id="1.25.40.10">
    <property type="entry name" value="Tetratricopeptide repeat domain"/>
    <property type="match status" value="1"/>
</dbReference>
<dbReference type="PANTHER" id="PTHR35807:SF1">
    <property type="entry name" value="TRANSCRIPTIONAL REGULATOR REDD"/>
    <property type="match status" value="1"/>
</dbReference>
<dbReference type="EMBL" id="VFPP01000001">
    <property type="protein sequence ID" value="TQM85188.1"/>
    <property type="molecule type" value="Genomic_DNA"/>
</dbReference>
<organism evidence="7 8">
    <name type="scientific">Saccharothrix saharensis</name>
    <dbReference type="NCBI Taxonomy" id="571190"/>
    <lineage>
        <taxon>Bacteria</taxon>
        <taxon>Bacillati</taxon>
        <taxon>Actinomycetota</taxon>
        <taxon>Actinomycetes</taxon>
        <taxon>Pseudonocardiales</taxon>
        <taxon>Pseudonocardiaceae</taxon>
        <taxon>Saccharothrix</taxon>
    </lineage>
</organism>
<evidence type="ECO:0000256" key="1">
    <source>
        <dbReference type="ARBA" id="ARBA00005820"/>
    </source>
</evidence>
<dbReference type="SUPFAM" id="SSF46894">
    <property type="entry name" value="C-terminal effector domain of the bipartite response regulators"/>
    <property type="match status" value="1"/>
</dbReference>
<dbReference type="Pfam" id="PF03704">
    <property type="entry name" value="BTAD"/>
    <property type="match status" value="1"/>
</dbReference>
<name>A0A543JQU4_9PSEU</name>
<dbReference type="SUPFAM" id="SSF48452">
    <property type="entry name" value="TPR-like"/>
    <property type="match status" value="1"/>
</dbReference>
<dbReference type="PANTHER" id="PTHR35807">
    <property type="entry name" value="TRANSCRIPTIONAL REGULATOR REDD-RELATED"/>
    <property type="match status" value="1"/>
</dbReference>
<feature type="domain" description="Bacterial transcriptional activator" evidence="6">
    <location>
        <begin position="105"/>
        <end position="250"/>
    </location>
</feature>
<keyword evidence="3 7" id="KW-0238">DNA-binding</keyword>
<evidence type="ECO:0000259" key="6">
    <source>
        <dbReference type="SMART" id="SM01043"/>
    </source>
</evidence>
<keyword evidence="2" id="KW-0805">Transcription regulation</keyword>
<evidence type="ECO:0000259" key="5">
    <source>
        <dbReference type="SMART" id="SM00862"/>
    </source>
</evidence>
<dbReference type="InterPro" id="IPR016032">
    <property type="entry name" value="Sig_transdc_resp-reg_C-effctor"/>
</dbReference>
<dbReference type="Proteomes" id="UP000316628">
    <property type="component" value="Unassembled WGS sequence"/>
</dbReference>
<comment type="similarity">
    <text evidence="1">Belongs to the AfsR/DnrI/RedD regulatory family.</text>
</comment>
<dbReference type="RefSeq" id="WP_141983262.1">
    <property type="nucleotide sequence ID" value="NZ_JBIAIA010000003.1"/>
</dbReference>
<keyword evidence="4" id="KW-0804">Transcription</keyword>
<dbReference type="AlphaFoldDB" id="A0A543JQU4"/>
<evidence type="ECO:0000256" key="3">
    <source>
        <dbReference type="ARBA" id="ARBA00023125"/>
    </source>
</evidence>
<dbReference type="GO" id="GO:0006355">
    <property type="term" value="P:regulation of DNA-templated transcription"/>
    <property type="evidence" value="ECO:0007669"/>
    <property type="project" value="InterPro"/>
</dbReference>
<dbReference type="Gene3D" id="1.10.10.10">
    <property type="entry name" value="Winged helix-like DNA-binding domain superfamily/Winged helix DNA-binding domain"/>
    <property type="match status" value="1"/>
</dbReference>
<dbReference type="InterPro" id="IPR011990">
    <property type="entry name" value="TPR-like_helical_dom_sf"/>
</dbReference>
<dbReference type="SMART" id="SM01043">
    <property type="entry name" value="BTAD"/>
    <property type="match status" value="1"/>
</dbReference>
<protein>
    <submittedName>
        <fullName evidence="7">DNA-binding SARP family transcriptional activator</fullName>
    </submittedName>
</protein>
<dbReference type="InterPro" id="IPR001867">
    <property type="entry name" value="OmpR/PhoB-type_DNA-bd"/>
</dbReference>
<evidence type="ECO:0000313" key="8">
    <source>
        <dbReference type="Proteomes" id="UP000316628"/>
    </source>
</evidence>
<dbReference type="SMART" id="SM00862">
    <property type="entry name" value="Trans_reg_C"/>
    <property type="match status" value="1"/>
</dbReference>
<gene>
    <name evidence="7" type="ORF">FHX81_7661</name>
</gene>
<dbReference type="GO" id="GO:0003677">
    <property type="term" value="F:DNA binding"/>
    <property type="evidence" value="ECO:0007669"/>
    <property type="project" value="UniProtKB-KW"/>
</dbReference>
<proteinExistence type="inferred from homology"/>
<evidence type="ECO:0000256" key="4">
    <source>
        <dbReference type="ARBA" id="ARBA00023163"/>
    </source>
</evidence>
<accession>A0A543JQU4</accession>
<dbReference type="OrthoDB" id="3208838at2"/>
<reference evidence="7 8" key="1">
    <citation type="submission" date="2019-06" db="EMBL/GenBank/DDBJ databases">
        <title>Sequencing the genomes of 1000 actinobacteria strains.</title>
        <authorList>
            <person name="Klenk H.-P."/>
        </authorList>
    </citation>
    <scope>NUCLEOTIDE SEQUENCE [LARGE SCALE GENOMIC DNA]</scope>
    <source>
        <strain evidence="7 8">DSM 45456</strain>
    </source>
</reference>
<dbReference type="InterPro" id="IPR036388">
    <property type="entry name" value="WH-like_DNA-bd_sf"/>
</dbReference>
<dbReference type="GO" id="GO:0000160">
    <property type="term" value="P:phosphorelay signal transduction system"/>
    <property type="evidence" value="ECO:0007669"/>
    <property type="project" value="InterPro"/>
</dbReference>